<feature type="signal peptide" evidence="1">
    <location>
        <begin position="1"/>
        <end position="22"/>
    </location>
</feature>
<name>A0AAU8LQ70_9BACT</name>
<evidence type="ECO:0000256" key="1">
    <source>
        <dbReference type="SAM" id="SignalP"/>
    </source>
</evidence>
<dbReference type="EMBL" id="CP159373">
    <property type="protein sequence ID" value="XCN71339.1"/>
    <property type="molecule type" value="Genomic_DNA"/>
</dbReference>
<dbReference type="KEGG" id="eaj:Q3M24_13570"/>
<sequence>MNKYLLHILLCSTFLCPPLVQAQPQDNLSFIQQKQQEMIQANRAKNMTAKTQMNTQLAGPLAEPKSSAAPGQDSEYMFRFKMRKMMQEKMRQSGQSLWGWDPTAWQKTLAPIVVQDKGAIKSYSFTDLIEADGYLCPGSARAYKALQVALPILYKDSTPVKGDFKIIHGPALCTSLVYDFFMEGYTDKTDKTFLELDSSLKQKLISIERLSTGKKVTVVFPPSNVRGHDQVAAEAGDAILHAQEGKDMHILIEER</sequence>
<reference evidence="2" key="2">
    <citation type="submission" date="2024-06" db="EMBL/GenBank/DDBJ databases">
        <authorList>
            <person name="Plum-Jensen L.E."/>
            <person name="Schramm A."/>
            <person name="Marshall I.P.G."/>
        </authorList>
    </citation>
    <scope>NUCLEOTIDE SEQUENCE</scope>
    <source>
        <strain evidence="2">Rat1</strain>
    </source>
</reference>
<protein>
    <submittedName>
        <fullName evidence="2">Uncharacterized protein</fullName>
    </submittedName>
</protein>
<feature type="chain" id="PRO_5043672549" evidence="1">
    <location>
        <begin position="23"/>
        <end position="255"/>
    </location>
</feature>
<evidence type="ECO:0000313" key="2">
    <source>
        <dbReference type="EMBL" id="XCN71339.1"/>
    </source>
</evidence>
<accession>A0AAU8LQ70</accession>
<keyword evidence="1" id="KW-0732">Signal</keyword>
<dbReference type="AlphaFoldDB" id="A0AAU8LQ70"/>
<gene>
    <name evidence="2" type="ORF">Q3M24_13570</name>
</gene>
<proteinExistence type="predicted"/>
<reference evidence="2" key="1">
    <citation type="journal article" date="2024" name="Syst. Appl. Microbiol.">
        <title>First single-strain enrichments of Electrothrix cable bacteria, description of E. aestuarii sp. nov. and E. rattekaaiensis sp. nov., and proposal of a cable bacteria taxonomy following the rules of the SeqCode.</title>
        <authorList>
            <person name="Plum-Jensen L.E."/>
            <person name="Schramm A."/>
            <person name="Marshall I.P.G."/>
        </authorList>
    </citation>
    <scope>NUCLEOTIDE SEQUENCE</scope>
    <source>
        <strain evidence="2">Rat1</strain>
    </source>
</reference>
<organism evidence="2">
    <name type="scientific">Candidatus Electrothrix aestuarii</name>
    <dbReference type="NCBI Taxonomy" id="3062594"/>
    <lineage>
        <taxon>Bacteria</taxon>
        <taxon>Pseudomonadati</taxon>
        <taxon>Thermodesulfobacteriota</taxon>
        <taxon>Desulfobulbia</taxon>
        <taxon>Desulfobulbales</taxon>
        <taxon>Desulfobulbaceae</taxon>
        <taxon>Candidatus Electrothrix</taxon>
    </lineage>
</organism>